<dbReference type="SUPFAM" id="SSF46565">
    <property type="entry name" value="Chaperone J-domain"/>
    <property type="match status" value="1"/>
</dbReference>
<evidence type="ECO:0000256" key="4">
    <source>
        <dbReference type="SAM" id="MobiDB-lite"/>
    </source>
</evidence>
<proteinExistence type="predicted"/>
<dbReference type="Pfam" id="PF07719">
    <property type="entry name" value="TPR_2"/>
    <property type="match status" value="1"/>
</dbReference>
<dbReference type="Proteomes" id="UP000694865">
    <property type="component" value="Unplaced"/>
</dbReference>
<dbReference type="InterPro" id="IPR019734">
    <property type="entry name" value="TPR_rpt"/>
</dbReference>
<dbReference type="Gene3D" id="1.10.287.110">
    <property type="entry name" value="DnaJ domain"/>
    <property type="match status" value="1"/>
</dbReference>
<keyword evidence="1" id="KW-0677">Repeat</keyword>
<dbReference type="SUPFAM" id="SSF48452">
    <property type="entry name" value="TPR-like"/>
    <property type="match status" value="1"/>
</dbReference>
<feature type="domain" description="J" evidence="5">
    <location>
        <begin position="75"/>
        <end position="145"/>
    </location>
</feature>
<accession>A0ABM0MQY4</accession>
<dbReference type="PROSITE" id="PS50076">
    <property type="entry name" value="DNAJ_2"/>
    <property type="match status" value="1"/>
</dbReference>
<evidence type="ECO:0000256" key="3">
    <source>
        <dbReference type="PROSITE-ProRule" id="PRU00339"/>
    </source>
</evidence>
<name>A0ABM0MQY4_SACKO</name>
<feature type="non-terminal residue" evidence="7">
    <location>
        <position position="1"/>
    </location>
</feature>
<dbReference type="InterPro" id="IPR036869">
    <property type="entry name" value="J_dom_sf"/>
</dbReference>
<evidence type="ECO:0000256" key="2">
    <source>
        <dbReference type="ARBA" id="ARBA00022803"/>
    </source>
</evidence>
<feature type="region of interest" description="Disordered" evidence="4">
    <location>
        <begin position="96"/>
        <end position="117"/>
    </location>
</feature>
<organism evidence="6 7">
    <name type="scientific">Saccoglossus kowalevskii</name>
    <name type="common">Acorn worm</name>
    <dbReference type="NCBI Taxonomy" id="10224"/>
    <lineage>
        <taxon>Eukaryota</taxon>
        <taxon>Metazoa</taxon>
        <taxon>Hemichordata</taxon>
        <taxon>Enteropneusta</taxon>
        <taxon>Harrimaniidae</taxon>
        <taxon>Saccoglossus</taxon>
    </lineage>
</organism>
<sequence length="145" mass="17182">LNKVEEAIEDCTKAIELDDKYVKAYLRRAKCYTDSEKYEEAVRDYEKVYQMDKNRENRRLLEKAKLELNKSKRKNYYKILGVEKNASKDAIKKAYKKRALKHHPDRHANASDEERKQNEIKFKEIGEAYGVLSDAKKRSRYDGGE</sequence>
<gene>
    <name evidence="7" type="primary">LOC102800448</name>
</gene>
<dbReference type="Pfam" id="PF00226">
    <property type="entry name" value="DnaJ"/>
    <property type="match status" value="1"/>
</dbReference>
<protein>
    <submittedName>
        <fullName evidence="7">DnaJ homolog subfamily C member 7-like</fullName>
    </submittedName>
</protein>
<dbReference type="Gene3D" id="1.25.40.10">
    <property type="entry name" value="Tetratricopeptide repeat domain"/>
    <property type="match status" value="1"/>
</dbReference>
<evidence type="ECO:0000256" key="1">
    <source>
        <dbReference type="ARBA" id="ARBA00022737"/>
    </source>
</evidence>
<dbReference type="InterPro" id="IPR011990">
    <property type="entry name" value="TPR-like_helical_dom_sf"/>
</dbReference>
<reference evidence="7" key="1">
    <citation type="submission" date="2025-08" db="UniProtKB">
        <authorList>
            <consortium name="RefSeq"/>
        </authorList>
    </citation>
    <scope>IDENTIFICATION</scope>
    <source>
        <tissue evidence="7">Testes</tissue>
    </source>
</reference>
<feature type="compositionally biased region" description="Basic and acidic residues" evidence="4">
    <location>
        <begin position="106"/>
        <end position="117"/>
    </location>
</feature>
<evidence type="ECO:0000313" key="6">
    <source>
        <dbReference type="Proteomes" id="UP000694865"/>
    </source>
</evidence>
<keyword evidence="6" id="KW-1185">Reference proteome</keyword>
<dbReference type="RefSeq" id="XP_006822425.1">
    <property type="nucleotide sequence ID" value="XM_006822362.1"/>
</dbReference>
<dbReference type="Pfam" id="PF13181">
    <property type="entry name" value="TPR_8"/>
    <property type="match status" value="1"/>
</dbReference>
<dbReference type="GeneID" id="102800448"/>
<evidence type="ECO:0000259" key="5">
    <source>
        <dbReference type="PROSITE" id="PS50076"/>
    </source>
</evidence>
<keyword evidence="2 3" id="KW-0802">TPR repeat</keyword>
<dbReference type="InterPro" id="IPR013105">
    <property type="entry name" value="TPR_2"/>
</dbReference>
<dbReference type="PRINTS" id="PR00625">
    <property type="entry name" value="JDOMAIN"/>
</dbReference>
<feature type="compositionally biased region" description="Basic residues" evidence="4">
    <location>
        <begin position="96"/>
        <end position="105"/>
    </location>
</feature>
<dbReference type="PROSITE" id="PS50005">
    <property type="entry name" value="TPR"/>
    <property type="match status" value="1"/>
</dbReference>
<dbReference type="PANTHER" id="PTHR45188">
    <property type="entry name" value="DNAJ PROTEIN P58IPK HOMOLOG"/>
    <property type="match status" value="1"/>
</dbReference>
<dbReference type="PANTHER" id="PTHR45188:SF2">
    <property type="entry name" value="DNAJ HOMOLOG SUBFAMILY C MEMBER 7"/>
    <property type="match status" value="1"/>
</dbReference>
<dbReference type="SMART" id="SM00028">
    <property type="entry name" value="TPR"/>
    <property type="match status" value="1"/>
</dbReference>
<dbReference type="InterPro" id="IPR001623">
    <property type="entry name" value="DnaJ_domain"/>
</dbReference>
<evidence type="ECO:0000313" key="7">
    <source>
        <dbReference type="RefSeq" id="XP_006822425.1"/>
    </source>
</evidence>
<feature type="repeat" description="TPR" evidence="3">
    <location>
        <begin position="22"/>
        <end position="55"/>
    </location>
</feature>
<dbReference type="CDD" id="cd06257">
    <property type="entry name" value="DnaJ"/>
    <property type="match status" value="1"/>
</dbReference>
<dbReference type="SMART" id="SM00271">
    <property type="entry name" value="DnaJ"/>
    <property type="match status" value="1"/>
</dbReference>